<dbReference type="AlphaFoldDB" id="A0A1G9U3N4"/>
<dbReference type="InterPro" id="IPR000792">
    <property type="entry name" value="Tscrpt_reg_LuxR_C"/>
</dbReference>
<organism evidence="8 9">
    <name type="scientific">Fictibacillus solisalsi</name>
    <dbReference type="NCBI Taxonomy" id="459525"/>
    <lineage>
        <taxon>Bacteria</taxon>
        <taxon>Bacillati</taxon>
        <taxon>Bacillota</taxon>
        <taxon>Bacilli</taxon>
        <taxon>Bacillales</taxon>
        <taxon>Fictibacillaceae</taxon>
        <taxon>Fictibacillus</taxon>
    </lineage>
</organism>
<dbReference type="OrthoDB" id="9780153at2"/>
<dbReference type="PANTHER" id="PTHR43214">
    <property type="entry name" value="TWO-COMPONENT RESPONSE REGULATOR"/>
    <property type="match status" value="1"/>
</dbReference>
<dbReference type="STRING" id="459525.SAMN04488137_0671"/>
<dbReference type="InterPro" id="IPR016032">
    <property type="entry name" value="Sig_transdc_resp-reg_C-effctor"/>
</dbReference>
<dbReference type="Proteomes" id="UP000199544">
    <property type="component" value="Unassembled WGS sequence"/>
</dbReference>
<evidence type="ECO:0000259" key="7">
    <source>
        <dbReference type="PROSITE" id="PS50110"/>
    </source>
</evidence>
<dbReference type="SUPFAM" id="SSF46894">
    <property type="entry name" value="C-terminal effector domain of the bipartite response regulators"/>
    <property type="match status" value="1"/>
</dbReference>
<evidence type="ECO:0000256" key="5">
    <source>
        <dbReference type="PROSITE-ProRule" id="PRU00169"/>
    </source>
</evidence>
<dbReference type="SUPFAM" id="SSF52172">
    <property type="entry name" value="CheY-like"/>
    <property type="match status" value="1"/>
</dbReference>
<name>A0A1G9U3N4_9BACL</name>
<dbReference type="GO" id="GO:0005737">
    <property type="term" value="C:cytoplasm"/>
    <property type="evidence" value="ECO:0007669"/>
    <property type="project" value="UniProtKB-SubCell"/>
</dbReference>
<accession>A0A1G9U3N4</accession>
<dbReference type="GO" id="GO:0003677">
    <property type="term" value="F:DNA binding"/>
    <property type="evidence" value="ECO:0007669"/>
    <property type="project" value="UniProtKB-KW"/>
</dbReference>
<keyword evidence="1 5" id="KW-0597">Phosphoprotein</keyword>
<reference evidence="9" key="1">
    <citation type="submission" date="2016-10" db="EMBL/GenBank/DDBJ databases">
        <authorList>
            <person name="Varghese N."/>
            <person name="Submissions S."/>
        </authorList>
    </citation>
    <scope>NUCLEOTIDE SEQUENCE [LARGE SCALE GENOMIC DNA]</scope>
    <source>
        <strain evidence="9">CGMCC 1.6854</strain>
    </source>
</reference>
<dbReference type="EMBL" id="FNHW01000001">
    <property type="protein sequence ID" value="SDM54478.1"/>
    <property type="molecule type" value="Genomic_DNA"/>
</dbReference>
<dbReference type="InterPro" id="IPR001789">
    <property type="entry name" value="Sig_transdc_resp-reg_receiver"/>
</dbReference>
<keyword evidence="9" id="KW-1185">Reference proteome</keyword>
<evidence type="ECO:0000313" key="8">
    <source>
        <dbReference type="EMBL" id="SDM54478.1"/>
    </source>
</evidence>
<dbReference type="SMART" id="SM00421">
    <property type="entry name" value="HTH_LUXR"/>
    <property type="match status" value="1"/>
</dbReference>
<evidence type="ECO:0000256" key="2">
    <source>
        <dbReference type="ARBA" id="ARBA00023015"/>
    </source>
</evidence>
<feature type="modified residue" description="4-aspartylphosphate" evidence="5">
    <location>
        <position position="54"/>
    </location>
</feature>
<dbReference type="GO" id="GO:0000160">
    <property type="term" value="P:phosphorelay signal transduction system"/>
    <property type="evidence" value="ECO:0007669"/>
    <property type="project" value="InterPro"/>
</dbReference>
<evidence type="ECO:0000256" key="4">
    <source>
        <dbReference type="ARBA" id="ARBA00023163"/>
    </source>
</evidence>
<dbReference type="PROSITE" id="PS50110">
    <property type="entry name" value="RESPONSE_REGULATORY"/>
    <property type="match status" value="1"/>
</dbReference>
<protein>
    <submittedName>
        <fullName evidence="8">Two-component system, NarL family, response regulator DesR</fullName>
    </submittedName>
</protein>
<keyword evidence="4" id="KW-0804">Transcription</keyword>
<dbReference type="PRINTS" id="PR00038">
    <property type="entry name" value="HTHLUXR"/>
</dbReference>
<dbReference type="RefSeq" id="WP_090232534.1">
    <property type="nucleotide sequence ID" value="NZ_FNHW01000001.1"/>
</dbReference>
<dbReference type="GO" id="GO:0006355">
    <property type="term" value="P:regulation of DNA-templated transcription"/>
    <property type="evidence" value="ECO:0007669"/>
    <property type="project" value="InterPro"/>
</dbReference>
<dbReference type="CDD" id="cd19930">
    <property type="entry name" value="REC_DesR-like"/>
    <property type="match status" value="1"/>
</dbReference>
<dbReference type="PANTHER" id="PTHR43214:SF42">
    <property type="entry name" value="TRANSCRIPTIONAL REGULATORY PROTEIN DESR"/>
    <property type="match status" value="1"/>
</dbReference>
<feature type="domain" description="HTH luxR-type" evidence="6">
    <location>
        <begin position="134"/>
        <end position="199"/>
    </location>
</feature>
<keyword evidence="3" id="KW-0238">DNA-binding</keyword>
<evidence type="ECO:0000259" key="6">
    <source>
        <dbReference type="PROSITE" id="PS50043"/>
    </source>
</evidence>
<evidence type="ECO:0000256" key="1">
    <source>
        <dbReference type="ARBA" id="ARBA00022553"/>
    </source>
</evidence>
<evidence type="ECO:0000256" key="3">
    <source>
        <dbReference type="ARBA" id="ARBA00023125"/>
    </source>
</evidence>
<feature type="domain" description="Response regulatory" evidence="7">
    <location>
        <begin position="3"/>
        <end position="119"/>
    </location>
</feature>
<evidence type="ECO:0000313" key="9">
    <source>
        <dbReference type="Proteomes" id="UP000199544"/>
    </source>
</evidence>
<keyword evidence="2" id="KW-0805">Transcription regulation</keyword>
<dbReference type="Pfam" id="PF00196">
    <property type="entry name" value="GerE"/>
    <property type="match status" value="1"/>
</dbReference>
<sequence length="201" mass="22218">MIRVMIAEDQGMLRGALGALLDLEEDIEVVGQAENGERALSLITSLKPDVCLLDIEMPLMSGLEVAEELKKKKLDCRVIIVTTFARSGYFERAVKADVHGYLLKDGSSEDLAASIRNIMKGKREYASELVFGSIGGESNPLTEREREVLRLVAKGKTTKEISNELFLSAGTVRNYISEILAKLQVKSRIEAITLAEEKGWM</sequence>
<dbReference type="Pfam" id="PF00072">
    <property type="entry name" value="Response_reg"/>
    <property type="match status" value="1"/>
</dbReference>
<dbReference type="InterPro" id="IPR039420">
    <property type="entry name" value="WalR-like"/>
</dbReference>
<dbReference type="CDD" id="cd06170">
    <property type="entry name" value="LuxR_C_like"/>
    <property type="match status" value="1"/>
</dbReference>
<dbReference type="Gene3D" id="3.40.50.2300">
    <property type="match status" value="1"/>
</dbReference>
<proteinExistence type="predicted"/>
<dbReference type="SMART" id="SM00448">
    <property type="entry name" value="REC"/>
    <property type="match status" value="1"/>
</dbReference>
<dbReference type="InterPro" id="IPR011006">
    <property type="entry name" value="CheY-like_superfamily"/>
</dbReference>
<dbReference type="PROSITE" id="PS50043">
    <property type="entry name" value="HTH_LUXR_2"/>
    <property type="match status" value="1"/>
</dbReference>
<gene>
    <name evidence="8" type="ORF">SAMN04488137_0671</name>
</gene>